<keyword evidence="2" id="KW-1185">Reference proteome</keyword>
<name>A0ABY7GI18_9GAMM</name>
<gene>
    <name evidence="1" type="ORF">NM686_021555</name>
</gene>
<organism evidence="1 2">
    <name type="scientific">Methylomonas rapida</name>
    <dbReference type="NCBI Taxonomy" id="2963939"/>
    <lineage>
        <taxon>Bacteria</taxon>
        <taxon>Pseudomonadati</taxon>
        <taxon>Pseudomonadota</taxon>
        <taxon>Gammaproteobacteria</taxon>
        <taxon>Methylococcales</taxon>
        <taxon>Methylococcaceae</taxon>
        <taxon>Methylomonas</taxon>
    </lineage>
</organism>
<reference evidence="1" key="1">
    <citation type="submission" date="2022-11" db="EMBL/GenBank/DDBJ databases">
        <title>Methylomonas rapida sp. nov., Carotenoid-Producing Obligate Methanotrophs with High Growth Characteristics and Biotechnological Potential.</title>
        <authorList>
            <person name="Tikhonova E.N."/>
            <person name="Suleimanov R.Z."/>
            <person name="Miroshnikov K."/>
            <person name="Oshkin I.Y."/>
            <person name="Belova S.E."/>
            <person name="Danilova O.V."/>
            <person name="Ashikhmin A."/>
            <person name="Konopkin A."/>
            <person name="But S.Y."/>
            <person name="Khmelenina V.N."/>
            <person name="Kuznetsov N."/>
            <person name="Pimenov N.V."/>
            <person name="Dedysh S.N."/>
        </authorList>
    </citation>
    <scope>NUCLEOTIDE SEQUENCE</scope>
    <source>
        <strain evidence="1">MP1</strain>
    </source>
</reference>
<proteinExistence type="predicted"/>
<evidence type="ECO:0000313" key="1">
    <source>
        <dbReference type="EMBL" id="WAR44895.1"/>
    </source>
</evidence>
<protein>
    <submittedName>
        <fullName evidence="1">Uncharacterized protein</fullName>
    </submittedName>
</protein>
<dbReference type="RefSeq" id="WP_255189862.1">
    <property type="nucleotide sequence ID" value="NZ_CP113517.1"/>
</dbReference>
<dbReference type="EMBL" id="CP113517">
    <property type="protein sequence ID" value="WAR44895.1"/>
    <property type="molecule type" value="Genomic_DNA"/>
</dbReference>
<sequence length="68" mass="7854">MESFNETLDEYVERFAFIEALSREFIGMRGCGVYALLSPSTVDQLFNKYLELGVSVRTFARQFAMKMV</sequence>
<evidence type="ECO:0000313" key="2">
    <source>
        <dbReference type="Proteomes" id="UP001162780"/>
    </source>
</evidence>
<accession>A0ABY7GI18</accession>
<dbReference type="Proteomes" id="UP001162780">
    <property type="component" value="Chromosome"/>
</dbReference>